<reference evidence="2" key="1">
    <citation type="submission" date="2020-11" db="EMBL/GenBank/DDBJ databases">
        <title>Sequencing the genomes of 1000 actinobacteria strains.</title>
        <authorList>
            <person name="Klenk H.-P."/>
        </authorList>
    </citation>
    <scope>NUCLEOTIDE SEQUENCE</scope>
    <source>
        <strain evidence="2">DSM 43175</strain>
    </source>
</reference>
<dbReference type="Gene3D" id="2.20.130.10">
    <property type="entry name" value="CAC2371-like domains"/>
    <property type="match status" value="1"/>
</dbReference>
<dbReference type="RefSeq" id="WP_197009791.1">
    <property type="nucleotide sequence ID" value="NZ_BAABES010000007.1"/>
</dbReference>
<sequence length="238" mass="25919">MYERELAEIYDAVYRGRGRDYAAEAAEVARLVRRERPEAASLLDVACGTGAHLEHLGALFPDVAGVELSAAMLEVARARLPGVPLHRADMRDFALGRTFDAVTCMFSSIGHMGTVAELRAAVAGFARHLAPGGVAVVEPWWFPERFADGYVAADVVTEGRRTIARVSHSVRDGGASRVQVRFLVAEPDTGIRPLSEDYRITLFERAEYEDAFTRAGCAVRYAEDAGGFGRGLFVGVRD</sequence>
<name>A0A931GGZ1_9ACTN</name>
<dbReference type="PANTHER" id="PTHR43464">
    <property type="entry name" value="METHYLTRANSFERASE"/>
    <property type="match status" value="1"/>
</dbReference>
<evidence type="ECO:0000313" key="2">
    <source>
        <dbReference type="EMBL" id="MBG6086853.1"/>
    </source>
</evidence>
<feature type="domain" description="Methyltransferase" evidence="1">
    <location>
        <begin position="43"/>
        <end position="133"/>
    </location>
</feature>
<organism evidence="2 3">
    <name type="scientific">Actinomadura viridis</name>
    <dbReference type="NCBI Taxonomy" id="58110"/>
    <lineage>
        <taxon>Bacteria</taxon>
        <taxon>Bacillati</taxon>
        <taxon>Actinomycetota</taxon>
        <taxon>Actinomycetes</taxon>
        <taxon>Streptosporangiales</taxon>
        <taxon>Thermomonosporaceae</taxon>
        <taxon>Actinomadura</taxon>
    </lineage>
</organism>
<keyword evidence="2" id="KW-0808">Transferase</keyword>
<dbReference type="EMBL" id="JADOUA010000001">
    <property type="protein sequence ID" value="MBG6086853.1"/>
    <property type="molecule type" value="Genomic_DNA"/>
</dbReference>
<evidence type="ECO:0000313" key="3">
    <source>
        <dbReference type="Proteomes" id="UP000614047"/>
    </source>
</evidence>
<dbReference type="SUPFAM" id="SSF53335">
    <property type="entry name" value="S-adenosyl-L-methionine-dependent methyltransferases"/>
    <property type="match status" value="1"/>
</dbReference>
<dbReference type="Proteomes" id="UP000614047">
    <property type="component" value="Unassembled WGS sequence"/>
</dbReference>
<dbReference type="GO" id="GO:0032259">
    <property type="term" value="P:methylation"/>
    <property type="evidence" value="ECO:0007669"/>
    <property type="project" value="UniProtKB-KW"/>
</dbReference>
<dbReference type="GO" id="GO:0008168">
    <property type="term" value="F:methyltransferase activity"/>
    <property type="evidence" value="ECO:0007669"/>
    <property type="project" value="UniProtKB-KW"/>
</dbReference>
<dbReference type="InterPro" id="IPR041698">
    <property type="entry name" value="Methyltransf_25"/>
</dbReference>
<keyword evidence="2" id="KW-0489">Methyltransferase</keyword>
<dbReference type="Gene3D" id="3.40.50.150">
    <property type="entry name" value="Vaccinia Virus protein VP39"/>
    <property type="match status" value="1"/>
</dbReference>
<dbReference type="EC" id="2.1.1.234" evidence="2"/>
<dbReference type="InterPro" id="IPR029063">
    <property type="entry name" value="SAM-dependent_MTases_sf"/>
</dbReference>
<evidence type="ECO:0000259" key="1">
    <source>
        <dbReference type="Pfam" id="PF13649"/>
    </source>
</evidence>
<dbReference type="AlphaFoldDB" id="A0A931GGZ1"/>
<keyword evidence="3" id="KW-1185">Reference proteome</keyword>
<comment type="caution">
    <text evidence="2">The sequence shown here is derived from an EMBL/GenBank/DDBJ whole genome shotgun (WGS) entry which is preliminary data.</text>
</comment>
<dbReference type="PANTHER" id="PTHR43464:SF75">
    <property type="entry name" value="METHYLTRANSFERASE TYPE 11"/>
    <property type="match status" value="1"/>
</dbReference>
<proteinExistence type="predicted"/>
<dbReference type="EC" id="2.1.1.235" evidence="2"/>
<protein>
    <submittedName>
        <fullName evidence="2">dTDP-3-amino-3,6-dideoxy-alpha-D-glucopyranose N,N-dimethyltransferase/dTDP-3-amino-3,4, 6-trideoxy-alpha-D-glucopyranose N,N-dimethyltransferase</fullName>
        <ecNumber evidence="2">2.1.1.234</ecNumber>
        <ecNumber evidence="2">2.1.1.235</ecNumber>
    </submittedName>
</protein>
<accession>A0A931GGZ1</accession>
<dbReference type="Pfam" id="PF13649">
    <property type="entry name" value="Methyltransf_25"/>
    <property type="match status" value="1"/>
</dbReference>
<dbReference type="CDD" id="cd02440">
    <property type="entry name" value="AdoMet_MTases"/>
    <property type="match status" value="1"/>
</dbReference>
<gene>
    <name evidence="2" type="ORF">IW256_000966</name>
</gene>